<dbReference type="InterPro" id="IPR025712">
    <property type="entry name" value="Nup54_alpha-helical_dom"/>
</dbReference>
<proteinExistence type="predicted"/>
<dbReference type="PANTHER" id="PTHR13000">
    <property type="entry name" value="NUCLEOPORIN P54"/>
    <property type="match status" value="1"/>
</dbReference>
<organism evidence="7 8">
    <name type="scientific">Gymnopilus junonius</name>
    <name type="common">Spectacular rustgill mushroom</name>
    <name type="synonym">Gymnopilus spectabilis subsp. junonius</name>
    <dbReference type="NCBI Taxonomy" id="109634"/>
    <lineage>
        <taxon>Eukaryota</taxon>
        <taxon>Fungi</taxon>
        <taxon>Dikarya</taxon>
        <taxon>Basidiomycota</taxon>
        <taxon>Agaricomycotina</taxon>
        <taxon>Agaricomycetes</taxon>
        <taxon>Agaricomycetidae</taxon>
        <taxon>Agaricales</taxon>
        <taxon>Agaricineae</taxon>
        <taxon>Hymenogastraceae</taxon>
        <taxon>Gymnopilus</taxon>
    </lineage>
</organism>
<feature type="domain" description="Nucleoporin Nup54 alpha-helical" evidence="6">
    <location>
        <begin position="385"/>
        <end position="510"/>
    </location>
</feature>
<dbReference type="Pfam" id="PF13634">
    <property type="entry name" value="Nucleoporin_FG"/>
    <property type="match status" value="3"/>
</dbReference>
<feature type="compositionally biased region" description="Low complexity" evidence="5">
    <location>
        <begin position="127"/>
        <end position="142"/>
    </location>
</feature>
<dbReference type="GO" id="GO:0006999">
    <property type="term" value="P:nuclear pore organization"/>
    <property type="evidence" value="ECO:0007669"/>
    <property type="project" value="TreeGrafter"/>
</dbReference>
<feature type="region of interest" description="Disordered" evidence="5">
    <location>
        <begin position="1"/>
        <end position="335"/>
    </location>
</feature>
<evidence type="ECO:0000256" key="4">
    <source>
        <dbReference type="ARBA" id="ARBA00023242"/>
    </source>
</evidence>
<dbReference type="GO" id="GO:0006607">
    <property type="term" value="P:NLS-bearing protein import into nucleus"/>
    <property type="evidence" value="ECO:0007669"/>
    <property type="project" value="TreeGrafter"/>
</dbReference>
<dbReference type="GO" id="GO:0044613">
    <property type="term" value="C:nuclear pore central transport channel"/>
    <property type="evidence" value="ECO:0007669"/>
    <property type="project" value="TreeGrafter"/>
</dbReference>
<dbReference type="AlphaFoldDB" id="A0A9P5TSM0"/>
<dbReference type="Pfam" id="PF13874">
    <property type="entry name" value="Nup54"/>
    <property type="match status" value="1"/>
</dbReference>
<comment type="caution">
    <text evidence="7">The sequence shown here is derived from an EMBL/GenBank/DDBJ whole genome shotgun (WGS) entry which is preliminary data.</text>
</comment>
<feature type="compositionally biased region" description="Polar residues" evidence="5">
    <location>
        <begin position="56"/>
        <end position="67"/>
    </location>
</feature>
<feature type="compositionally biased region" description="Gly residues" evidence="5">
    <location>
        <begin position="214"/>
        <end position="233"/>
    </location>
</feature>
<keyword evidence="8" id="KW-1185">Reference proteome</keyword>
<dbReference type="PANTHER" id="PTHR13000:SF0">
    <property type="entry name" value="NUCLEOPORIN P54"/>
    <property type="match status" value="1"/>
</dbReference>
<evidence type="ECO:0000313" key="8">
    <source>
        <dbReference type="Proteomes" id="UP000724874"/>
    </source>
</evidence>
<feature type="compositionally biased region" description="Low complexity" evidence="5">
    <location>
        <begin position="256"/>
        <end position="276"/>
    </location>
</feature>
<evidence type="ECO:0000256" key="1">
    <source>
        <dbReference type="ARBA" id="ARBA00004567"/>
    </source>
</evidence>
<keyword evidence="3" id="KW-0509">mRNA transport</keyword>
<keyword evidence="3" id="KW-0906">Nuclear pore complex</keyword>
<keyword evidence="3" id="KW-0811">Translocation</keyword>
<feature type="compositionally biased region" description="Low complexity" evidence="5">
    <location>
        <begin position="182"/>
        <end position="196"/>
    </location>
</feature>
<feature type="compositionally biased region" description="Polar residues" evidence="5">
    <location>
        <begin position="197"/>
        <end position="213"/>
    </location>
</feature>
<keyword evidence="2" id="KW-0813">Transport</keyword>
<dbReference type="EMBL" id="JADNYJ010000008">
    <property type="protein sequence ID" value="KAF8909698.1"/>
    <property type="molecule type" value="Genomic_DNA"/>
</dbReference>
<dbReference type="InterPro" id="IPR025574">
    <property type="entry name" value="Nucleoporin_FG_rpt"/>
</dbReference>
<evidence type="ECO:0000256" key="2">
    <source>
        <dbReference type="ARBA" id="ARBA00022448"/>
    </source>
</evidence>
<protein>
    <submittedName>
        <fullName evidence="7">Nucleoporin complex subunit 54-domain-containing protein</fullName>
    </submittedName>
</protein>
<comment type="subcellular location">
    <subcellularLocation>
        <location evidence="1">Nucleus</location>
        <location evidence="1">Nuclear pore complex</location>
    </subcellularLocation>
</comment>
<sequence>MSFFGNAGTSGGGLFGSTNPQQQQQQQQQPGTSNAFGSTNPNPNPTPNPLTAQPTQIFGTPSTTANANPGGLFGSTNTNTQNQTGGGLFGSTTGTNANQQSAFGTQPQQQQPSTGLFGSTANNPLFGNTGTSNTTTGTTSTSLFGNPSTNPSQATGGGLFGQQQNQPGTTTGTTGTGGGLFGSTTTTSTGSGLFGSNTQLPTQPTGTGIFGSTQTGGGLFGGGAKPATGGGLFGSITTPATSTTTNPLFGGSLFGQPQQAQQQQQQQQQQQPQQQQGGLFGSTAGNPLFGGNKSTLGTSSLGVPLQQTTGFGASTTPGNLLGSRSTAGTQQQPADAQAQFQQLTQSMEKIYNSWNPQSPECQFQYYFYNLVDPKQVSLYGRPLNATNEALWEKAVRENPDPSCLVPVLAVGFDDLRARIDAQAAQSASHIQKLNEAKSRLAALRTQHDVSNSSRLLRAASVQTQVTQRLMRLIQHLHLLIPAVRSSALTPEEEALRGKLEELEEELKRTRRAGGAGGDWAVVDEEGLAQIVQILSEQQNGLQHLTRILQKGKMDLNCEALWDSTSTLRASALR</sequence>
<accession>A0A9P5TSM0</accession>
<evidence type="ECO:0000313" key="7">
    <source>
        <dbReference type="EMBL" id="KAF8909698.1"/>
    </source>
</evidence>
<feature type="compositionally biased region" description="Polar residues" evidence="5">
    <location>
        <begin position="116"/>
        <end position="126"/>
    </location>
</feature>
<keyword evidence="4" id="KW-0539">Nucleus</keyword>
<dbReference type="GO" id="GO:0017056">
    <property type="term" value="F:structural constituent of nuclear pore"/>
    <property type="evidence" value="ECO:0007669"/>
    <property type="project" value="TreeGrafter"/>
</dbReference>
<dbReference type="Proteomes" id="UP000724874">
    <property type="component" value="Unassembled WGS sequence"/>
</dbReference>
<evidence type="ECO:0000256" key="5">
    <source>
        <dbReference type="SAM" id="MobiDB-lite"/>
    </source>
</evidence>
<evidence type="ECO:0000259" key="6">
    <source>
        <dbReference type="Pfam" id="PF13874"/>
    </source>
</evidence>
<name>A0A9P5TSM0_GYMJU</name>
<feature type="compositionally biased region" description="Polar residues" evidence="5">
    <location>
        <begin position="292"/>
        <end position="329"/>
    </location>
</feature>
<dbReference type="OrthoDB" id="6162375at2759"/>
<keyword evidence="3" id="KW-0653">Protein transport</keyword>
<feature type="compositionally biased region" description="Low complexity" evidence="5">
    <location>
        <begin position="90"/>
        <end position="115"/>
    </location>
</feature>
<gene>
    <name evidence="7" type="ORF">CPB84DRAFT_1765238</name>
</gene>
<feature type="compositionally biased region" description="Polar residues" evidence="5">
    <location>
        <begin position="143"/>
        <end position="154"/>
    </location>
</feature>
<dbReference type="InterPro" id="IPR024864">
    <property type="entry name" value="Nup54/Nup57/Nup44"/>
</dbReference>
<evidence type="ECO:0000256" key="3">
    <source>
        <dbReference type="ARBA" id="ARBA00023132"/>
    </source>
</evidence>
<dbReference type="GO" id="GO:0036228">
    <property type="term" value="P:protein localization to nuclear inner membrane"/>
    <property type="evidence" value="ECO:0007669"/>
    <property type="project" value="TreeGrafter"/>
</dbReference>
<reference evidence="7" key="1">
    <citation type="submission" date="2020-11" db="EMBL/GenBank/DDBJ databases">
        <authorList>
            <consortium name="DOE Joint Genome Institute"/>
            <person name="Ahrendt S."/>
            <person name="Riley R."/>
            <person name="Andreopoulos W."/>
            <person name="LaButti K."/>
            <person name="Pangilinan J."/>
            <person name="Ruiz-duenas F.J."/>
            <person name="Barrasa J.M."/>
            <person name="Sanchez-Garcia M."/>
            <person name="Camarero S."/>
            <person name="Miyauchi S."/>
            <person name="Serrano A."/>
            <person name="Linde D."/>
            <person name="Babiker R."/>
            <person name="Drula E."/>
            <person name="Ayuso-Fernandez I."/>
            <person name="Pacheco R."/>
            <person name="Padilla G."/>
            <person name="Ferreira P."/>
            <person name="Barriuso J."/>
            <person name="Kellner H."/>
            <person name="Castanera R."/>
            <person name="Alfaro M."/>
            <person name="Ramirez L."/>
            <person name="Pisabarro A.G."/>
            <person name="Kuo A."/>
            <person name="Tritt A."/>
            <person name="Lipzen A."/>
            <person name="He G."/>
            <person name="Yan M."/>
            <person name="Ng V."/>
            <person name="Cullen D."/>
            <person name="Martin F."/>
            <person name="Rosso M.-N."/>
            <person name="Henrissat B."/>
            <person name="Hibbett D."/>
            <person name="Martinez A.T."/>
            <person name="Grigoriev I.V."/>
        </authorList>
    </citation>
    <scope>NUCLEOTIDE SEQUENCE</scope>
    <source>
        <strain evidence="7">AH 44721</strain>
    </source>
</reference>